<evidence type="ECO:0000313" key="2">
    <source>
        <dbReference type="EMBL" id="AEG61332.1"/>
    </source>
</evidence>
<dbReference type="EMBL" id="CP002780">
    <property type="protein sequence ID" value="AEG61332.1"/>
    <property type="molecule type" value="Genomic_DNA"/>
</dbReference>
<feature type="domain" description="HD-GYP" evidence="1">
    <location>
        <begin position="1"/>
        <end position="188"/>
    </location>
</feature>
<dbReference type="Pfam" id="PF13487">
    <property type="entry name" value="HD_5"/>
    <property type="match status" value="1"/>
</dbReference>
<dbReference type="HOGENOM" id="CLU_000445_92_3_9"/>
<name>F6DUE7_DESRL</name>
<dbReference type="STRING" id="696281.Desru_3121"/>
<accession>F6DUE7</accession>
<reference evidence="2 3" key="2">
    <citation type="journal article" date="2012" name="Stand. Genomic Sci.">
        <title>Complete genome sequence of the sulfate-reducing firmicute Desulfotomaculum ruminis type strain (DL(T)).</title>
        <authorList>
            <person name="Spring S."/>
            <person name="Visser M."/>
            <person name="Lu M."/>
            <person name="Copeland A."/>
            <person name="Lapidus A."/>
            <person name="Lucas S."/>
            <person name="Cheng J.F."/>
            <person name="Han C."/>
            <person name="Tapia R."/>
            <person name="Goodwin L.A."/>
            <person name="Pitluck S."/>
            <person name="Ivanova N."/>
            <person name="Land M."/>
            <person name="Hauser L."/>
            <person name="Larimer F."/>
            <person name="Rohde M."/>
            <person name="Goker M."/>
            <person name="Detter J.C."/>
            <person name="Kyrpides N.C."/>
            <person name="Woyke T."/>
            <person name="Schaap P.J."/>
            <person name="Plugge C.M."/>
            <person name="Muyzer G."/>
            <person name="Kuever J."/>
            <person name="Pereira I.A."/>
            <person name="Parshina S.N."/>
            <person name="Bernier-Latmani R."/>
            <person name="Stams A.J."/>
            <person name="Klenk H.P."/>
        </authorList>
    </citation>
    <scope>NUCLEOTIDE SEQUENCE [LARGE SCALE GENOMIC DNA]</scope>
    <source>
        <strain evidence="3">ATCC 23193 / DSM 2154 / NCIB 8452 / DL</strain>
    </source>
</reference>
<dbReference type="Gene3D" id="1.10.3210.10">
    <property type="entry name" value="Hypothetical protein af1432"/>
    <property type="match status" value="1"/>
</dbReference>
<dbReference type="SUPFAM" id="SSF109604">
    <property type="entry name" value="HD-domain/PDEase-like"/>
    <property type="match status" value="1"/>
</dbReference>
<dbReference type="PROSITE" id="PS51832">
    <property type="entry name" value="HD_GYP"/>
    <property type="match status" value="1"/>
</dbReference>
<organism evidence="2 3">
    <name type="scientific">Desulforamulus ruminis (strain ATCC 23193 / DSM 2154 / NCIMB 8452 / DL)</name>
    <name type="common">Desulfotomaculum ruminis</name>
    <dbReference type="NCBI Taxonomy" id="696281"/>
    <lineage>
        <taxon>Bacteria</taxon>
        <taxon>Bacillati</taxon>
        <taxon>Bacillota</taxon>
        <taxon>Clostridia</taxon>
        <taxon>Eubacteriales</taxon>
        <taxon>Peptococcaceae</taxon>
        <taxon>Desulforamulus</taxon>
    </lineage>
</organism>
<dbReference type="OrthoDB" id="9798833at2"/>
<dbReference type="PANTHER" id="PTHR43155">
    <property type="entry name" value="CYCLIC DI-GMP PHOSPHODIESTERASE PA4108-RELATED"/>
    <property type="match status" value="1"/>
</dbReference>
<dbReference type="InterPro" id="IPR003607">
    <property type="entry name" value="HD/PDEase_dom"/>
</dbReference>
<gene>
    <name evidence="2" type="ordered locus">Desru_3121</name>
</gene>
<evidence type="ECO:0000313" key="3">
    <source>
        <dbReference type="Proteomes" id="UP000009234"/>
    </source>
</evidence>
<proteinExistence type="predicted"/>
<dbReference type="AlphaFoldDB" id="F6DUE7"/>
<evidence type="ECO:0000259" key="1">
    <source>
        <dbReference type="PROSITE" id="PS51832"/>
    </source>
</evidence>
<dbReference type="CDD" id="cd00077">
    <property type="entry name" value="HDc"/>
    <property type="match status" value="1"/>
</dbReference>
<dbReference type="InterPro" id="IPR037522">
    <property type="entry name" value="HD_GYP_dom"/>
</dbReference>
<reference evidence="3" key="1">
    <citation type="submission" date="2011-05" db="EMBL/GenBank/DDBJ databases">
        <title>Complete sequence of Desulfotomaculum ruminis DSM 2154.</title>
        <authorList>
            <person name="Lucas S."/>
            <person name="Copeland A."/>
            <person name="Lapidus A."/>
            <person name="Cheng J.-F."/>
            <person name="Goodwin L."/>
            <person name="Pitluck S."/>
            <person name="Lu M."/>
            <person name="Detter J.C."/>
            <person name="Han C."/>
            <person name="Tapia R."/>
            <person name="Land M."/>
            <person name="Hauser L."/>
            <person name="Kyrpides N."/>
            <person name="Ivanova N."/>
            <person name="Mikhailova N."/>
            <person name="Pagani I."/>
            <person name="Stams A.J.M."/>
            <person name="Plugge C.M."/>
            <person name="Muyzer G."/>
            <person name="Kuever J."/>
            <person name="Parshina S.N."/>
            <person name="Ivanova A.E."/>
            <person name="Nazina T.N."/>
            <person name="Brambilla E."/>
            <person name="Spring S."/>
            <person name="Klenk H.-P."/>
            <person name="Woyke T."/>
        </authorList>
    </citation>
    <scope>NUCLEOTIDE SEQUENCE [LARGE SCALE GENOMIC DNA]</scope>
    <source>
        <strain evidence="3">ATCC 23193 / DSM 2154 / NCIB 8452 / DL</strain>
    </source>
</reference>
<dbReference type="eggNOG" id="COG2206">
    <property type="taxonomic scope" value="Bacteria"/>
</dbReference>
<keyword evidence="2" id="KW-0378">Hydrolase</keyword>
<sequence length="192" mass="22325">MLPTVKKLLLTMPRNLILHSKRVGLLAYILSKQIGLSKEESINIALGGLLHDIGKCFIQPSILYKKGRLTEKEFIEVKKHCDYGVNVINQYYQIHFLFPIVKYHHERWDGFGYSGLKEKEIPLEARIISLVDAFDAMTSLRPYQKTKSLREALDELNRCSGSQFDPYLVKEFNLVFEKQGDAIDDYRQFIRL</sequence>
<keyword evidence="3" id="KW-1185">Reference proteome</keyword>
<dbReference type="Proteomes" id="UP000009234">
    <property type="component" value="Chromosome"/>
</dbReference>
<protein>
    <submittedName>
        <fullName evidence="2">Metal-dependent phosphohydrolase HD sub domain protein</fullName>
    </submittedName>
</protein>
<dbReference type="RefSeq" id="WP_013843083.1">
    <property type="nucleotide sequence ID" value="NC_015589.1"/>
</dbReference>
<dbReference type="KEGG" id="dru:Desru_3121"/>
<dbReference type="SMART" id="SM00471">
    <property type="entry name" value="HDc"/>
    <property type="match status" value="1"/>
</dbReference>
<dbReference type="GO" id="GO:0016787">
    <property type="term" value="F:hydrolase activity"/>
    <property type="evidence" value="ECO:0007669"/>
    <property type="project" value="UniProtKB-KW"/>
</dbReference>